<comment type="caution">
    <text evidence="2">The sequence shown here is derived from an EMBL/GenBank/DDBJ whole genome shotgun (WGS) entry which is preliminary data.</text>
</comment>
<evidence type="ECO:0000313" key="2">
    <source>
        <dbReference type="EMBL" id="OMJ07755.1"/>
    </source>
</evidence>
<reference evidence="2 3" key="1">
    <citation type="submission" date="2017-01" db="EMBL/GenBank/DDBJ databases">
        <authorList>
            <person name="Mah S.A."/>
            <person name="Swanson W.J."/>
            <person name="Moy G.W."/>
            <person name="Vacquier V.D."/>
        </authorList>
    </citation>
    <scope>NUCLEOTIDE SEQUENCE [LARGE SCALE GENOMIC DNA]</scope>
    <source>
        <strain evidence="2 3">GSMNP</strain>
    </source>
</reference>
<dbReference type="STRING" id="133412.A0A1R1WZF4"/>
<dbReference type="AlphaFoldDB" id="A0A1R1WZF4"/>
<feature type="domain" description="Reverse transcriptase" evidence="1">
    <location>
        <begin position="59"/>
        <end position="152"/>
    </location>
</feature>
<dbReference type="OrthoDB" id="2205812at2759"/>
<dbReference type="SUPFAM" id="SSF56672">
    <property type="entry name" value="DNA/RNA polymerases"/>
    <property type="match status" value="1"/>
</dbReference>
<name>A0A1R1WZF4_9FUNG</name>
<dbReference type="PANTHER" id="PTHR19446">
    <property type="entry name" value="REVERSE TRANSCRIPTASES"/>
    <property type="match status" value="1"/>
</dbReference>
<dbReference type="InterPro" id="IPR043502">
    <property type="entry name" value="DNA/RNA_pol_sf"/>
</dbReference>
<sequence>MNVIDNSPNNKSPGPDGLSFEFYKKFKEQISSQLEKLFNSNQEMKKWNSLNGGSTIVQIPKKGDLKSLKNYRPITLSNVDEKIYTKIITNRLQKVIGRIIDSHQSGFIKDRCIFDNIHTTNFLFENSISDPNRTNGYLIMIDQEKAYNRVDWVYM</sequence>
<dbReference type="CDD" id="cd01650">
    <property type="entry name" value="RT_nLTR_like"/>
    <property type="match status" value="1"/>
</dbReference>
<accession>A0A1R1WZF4</accession>
<evidence type="ECO:0000313" key="3">
    <source>
        <dbReference type="Proteomes" id="UP000187283"/>
    </source>
</evidence>
<dbReference type="Pfam" id="PF00078">
    <property type="entry name" value="RVT_1"/>
    <property type="match status" value="1"/>
</dbReference>
<proteinExistence type="predicted"/>
<evidence type="ECO:0000259" key="1">
    <source>
        <dbReference type="Pfam" id="PF00078"/>
    </source>
</evidence>
<gene>
    <name evidence="2" type="ORF">AYI70_g11982</name>
</gene>
<keyword evidence="3" id="KW-1185">Reference proteome</keyword>
<protein>
    <submittedName>
        <fullName evidence="2">Transposon TX1 protein</fullName>
    </submittedName>
</protein>
<organism evidence="2 3">
    <name type="scientific">Smittium culicis</name>
    <dbReference type="NCBI Taxonomy" id="133412"/>
    <lineage>
        <taxon>Eukaryota</taxon>
        <taxon>Fungi</taxon>
        <taxon>Fungi incertae sedis</taxon>
        <taxon>Zoopagomycota</taxon>
        <taxon>Kickxellomycotina</taxon>
        <taxon>Harpellomycetes</taxon>
        <taxon>Harpellales</taxon>
        <taxon>Legeriomycetaceae</taxon>
        <taxon>Smittium</taxon>
    </lineage>
</organism>
<dbReference type="InterPro" id="IPR000477">
    <property type="entry name" value="RT_dom"/>
</dbReference>
<dbReference type="EMBL" id="LSSN01005976">
    <property type="protein sequence ID" value="OMJ07755.1"/>
    <property type="molecule type" value="Genomic_DNA"/>
</dbReference>
<dbReference type="Proteomes" id="UP000187283">
    <property type="component" value="Unassembled WGS sequence"/>
</dbReference>